<dbReference type="PANTHER" id="PTHR22781:SF12">
    <property type="entry name" value="AP-3 COMPLEX SUBUNIT DELTA-1"/>
    <property type="match status" value="1"/>
</dbReference>
<keyword evidence="5" id="KW-0653">Protein transport</keyword>
<evidence type="ECO:0000313" key="7">
    <source>
        <dbReference type="EMBL" id="CAF4366772.1"/>
    </source>
</evidence>
<organism evidence="7 8">
    <name type="scientific">Rotaria sordida</name>
    <dbReference type="NCBI Taxonomy" id="392033"/>
    <lineage>
        <taxon>Eukaryota</taxon>
        <taxon>Metazoa</taxon>
        <taxon>Spiralia</taxon>
        <taxon>Gnathifera</taxon>
        <taxon>Rotifera</taxon>
        <taxon>Eurotatoria</taxon>
        <taxon>Bdelloidea</taxon>
        <taxon>Philodinida</taxon>
        <taxon>Philodinidae</taxon>
        <taxon>Rotaria</taxon>
    </lineage>
</organism>
<dbReference type="PANTHER" id="PTHR22781">
    <property type="entry name" value="DELTA ADAPTIN-RELATED"/>
    <property type="match status" value="1"/>
</dbReference>
<evidence type="ECO:0000256" key="5">
    <source>
        <dbReference type="ARBA" id="ARBA00022927"/>
    </source>
</evidence>
<accession>A0A820M1J9</accession>
<dbReference type="GO" id="GO:0098830">
    <property type="term" value="C:presynaptic endosome"/>
    <property type="evidence" value="ECO:0007669"/>
    <property type="project" value="TreeGrafter"/>
</dbReference>
<reference evidence="7" key="1">
    <citation type="submission" date="2021-02" db="EMBL/GenBank/DDBJ databases">
        <authorList>
            <person name="Nowell W R."/>
        </authorList>
    </citation>
    <scope>NUCLEOTIDE SEQUENCE</scope>
</reference>
<dbReference type="GO" id="GO:0043195">
    <property type="term" value="C:terminal bouton"/>
    <property type="evidence" value="ECO:0007669"/>
    <property type="project" value="TreeGrafter"/>
</dbReference>
<dbReference type="GO" id="GO:0010008">
    <property type="term" value="C:endosome membrane"/>
    <property type="evidence" value="ECO:0007669"/>
    <property type="project" value="TreeGrafter"/>
</dbReference>
<dbReference type="GO" id="GO:0098943">
    <property type="term" value="P:neurotransmitter receptor transport, postsynaptic endosome to lysosome"/>
    <property type="evidence" value="ECO:0007669"/>
    <property type="project" value="TreeGrafter"/>
</dbReference>
<dbReference type="GO" id="GO:1904115">
    <property type="term" value="C:axon cytoplasm"/>
    <property type="evidence" value="ECO:0007669"/>
    <property type="project" value="GOC"/>
</dbReference>
<dbReference type="AlphaFoldDB" id="A0A820M1J9"/>
<evidence type="ECO:0000256" key="2">
    <source>
        <dbReference type="ARBA" id="ARBA00006613"/>
    </source>
</evidence>
<comment type="similarity">
    <text evidence="2">Belongs to the adaptor complexes large subunit family.</text>
</comment>
<gene>
    <name evidence="7" type="ORF">FNK824_LOCUS42853</name>
</gene>
<comment type="subcellular location">
    <subcellularLocation>
        <location evidence="1">Endomembrane system</location>
    </subcellularLocation>
</comment>
<evidence type="ECO:0000256" key="1">
    <source>
        <dbReference type="ARBA" id="ARBA00004308"/>
    </source>
</evidence>
<keyword evidence="4" id="KW-0677">Repeat</keyword>
<dbReference type="EMBL" id="CAJOBE010054175">
    <property type="protein sequence ID" value="CAF4366772.1"/>
    <property type="molecule type" value="Genomic_DNA"/>
</dbReference>
<dbReference type="Proteomes" id="UP000663874">
    <property type="component" value="Unassembled WGS sequence"/>
</dbReference>
<evidence type="ECO:0000256" key="3">
    <source>
        <dbReference type="ARBA" id="ARBA00022448"/>
    </source>
</evidence>
<dbReference type="Gene3D" id="1.25.10.10">
    <property type="entry name" value="Leucine-rich Repeat Variant"/>
    <property type="match status" value="1"/>
</dbReference>
<evidence type="ECO:0000256" key="6">
    <source>
        <dbReference type="ARBA" id="ARBA00023136"/>
    </source>
</evidence>
<dbReference type="InterPro" id="IPR017105">
    <property type="entry name" value="AP3_complex_dsu"/>
</dbReference>
<evidence type="ECO:0000256" key="4">
    <source>
        <dbReference type="ARBA" id="ARBA00022737"/>
    </source>
</evidence>
<dbReference type="GO" id="GO:0030123">
    <property type="term" value="C:AP-3 adaptor complex"/>
    <property type="evidence" value="ECO:0007669"/>
    <property type="project" value="InterPro"/>
</dbReference>
<dbReference type="GO" id="GO:0048490">
    <property type="term" value="P:anterograde synaptic vesicle transport"/>
    <property type="evidence" value="ECO:0007669"/>
    <property type="project" value="TreeGrafter"/>
</dbReference>
<comment type="caution">
    <text evidence="7">The sequence shown here is derived from an EMBL/GenBank/DDBJ whole genome shotgun (WGS) entry which is preliminary data.</text>
</comment>
<dbReference type="GO" id="GO:0048499">
    <property type="term" value="P:synaptic vesicle membrane organization"/>
    <property type="evidence" value="ECO:0007669"/>
    <property type="project" value="TreeGrafter"/>
</dbReference>
<protein>
    <submittedName>
        <fullName evidence="7">Uncharacterized protein</fullName>
    </submittedName>
</protein>
<sequence length="82" mass="9726">MIRMDKSEGLRYQYELLSKIIEICSQNDYQHITNFECILVELTRLESTKHGNLISLQMLDVVVRVESIRSFACNQMIEIFQR</sequence>
<keyword evidence="6" id="KW-0472">Membrane</keyword>
<proteinExistence type="inferred from homology"/>
<keyword evidence="3" id="KW-0813">Transport</keyword>
<evidence type="ECO:0000313" key="8">
    <source>
        <dbReference type="Proteomes" id="UP000663874"/>
    </source>
</evidence>
<dbReference type="InterPro" id="IPR011989">
    <property type="entry name" value="ARM-like"/>
</dbReference>
<name>A0A820M1J9_9BILA</name>
<dbReference type="GO" id="GO:0006623">
    <property type="term" value="P:protein targeting to vacuole"/>
    <property type="evidence" value="ECO:0007669"/>
    <property type="project" value="TreeGrafter"/>
</dbReference>
<dbReference type="GO" id="GO:0016182">
    <property type="term" value="P:synaptic vesicle budding from endosome"/>
    <property type="evidence" value="ECO:0007669"/>
    <property type="project" value="TreeGrafter"/>
</dbReference>
<dbReference type="GO" id="GO:0006896">
    <property type="term" value="P:Golgi to vacuole transport"/>
    <property type="evidence" value="ECO:0007669"/>
    <property type="project" value="TreeGrafter"/>
</dbReference>